<dbReference type="GO" id="GO:0005886">
    <property type="term" value="C:plasma membrane"/>
    <property type="evidence" value="ECO:0007669"/>
    <property type="project" value="UniProtKB-SubCell"/>
</dbReference>
<dbReference type="GO" id="GO:0010041">
    <property type="term" value="P:response to iron(III) ion"/>
    <property type="evidence" value="ECO:0007669"/>
    <property type="project" value="TreeGrafter"/>
</dbReference>
<feature type="transmembrane region" description="Helical" evidence="8">
    <location>
        <begin position="12"/>
        <end position="35"/>
    </location>
</feature>
<dbReference type="AlphaFoldDB" id="A0A931E6C9"/>
<feature type="transmembrane region" description="Helical" evidence="8">
    <location>
        <begin position="86"/>
        <end position="107"/>
    </location>
</feature>
<evidence type="ECO:0000256" key="3">
    <source>
        <dbReference type="ARBA" id="ARBA00022676"/>
    </source>
</evidence>
<evidence type="ECO:0000256" key="5">
    <source>
        <dbReference type="ARBA" id="ARBA00022692"/>
    </source>
</evidence>
<sequence length="522" mass="58994">MINQSAYRPAYTYLLFFILLFVLLFRLGATPIYILDEAKNAQCAREMMLSKNWIVPTFNGELRTDKPPLHYFFMIAAYNIFGVSEFAARFFSVIMGVLTVFVTFYYTKRLYNRHVAFCTTLVLVASTHFLFEFRLSVPDPYLICFITLGLFSAFTWLQEGNARQLYVAAAALGLAILAKGPVALALPGLCILLWVLLSKKWGTIFTWHLIPAGMLLLAIAVPWYYAVDKATDGAWTKGFFIDNNLNRFSDPQEGHGGFFLVTLLFVLIGLLPFMSFIGEAIKQRRKVFQHPVTRFGALVTIIFVVFFSISSTRLPNYPMPCYPFAAVVLGSFLSRLLNRDIISKKYPVYILLVFTLALPVAAYFAIKAEGEAAQLATSLPFFILPAGLLMIPAVIAARWQQKTAFILLSFTVLNIGGLCFAYPALYNQNPVSKTIHLVKDAPNVYAYDIFNPGYRFYLDKNIPRAFDRGTILHWLDSTSNAIIITRTDYLDSLKGLPLKEIARHHDIFELPTTVILKHETTP</sequence>
<evidence type="ECO:0000256" key="6">
    <source>
        <dbReference type="ARBA" id="ARBA00022989"/>
    </source>
</evidence>
<feature type="transmembrane region" description="Helical" evidence="8">
    <location>
        <begin position="204"/>
        <end position="225"/>
    </location>
</feature>
<dbReference type="RefSeq" id="WP_196991101.1">
    <property type="nucleotide sequence ID" value="NZ_JADWYR010000002.1"/>
</dbReference>
<evidence type="ECO:0000256" key="7">
    <source>
        <dbReference type="ARBA" id="ARBA00023136"/>
    </source>
</evidence>
<proteinExistence type="predicted"/>
<feature type="transmembrane region" description="Helical" evidence="8">
    <location>
        <begin position="292"/>
        <end position="311"/>
    </location>
</feature>
<keyword evidence="11" id="KW-1185">Reference proteome</keyword>
<evidence type="ECO:0000256" key="4">
    <source>
        <dbReference type="ARBA" id="ARBA00022679"/>
    </source>
</evidence>
<dbReference type="PANTHER" id="PTHR33908:SF3">
    <property type="entry name" value="UNDECAPRENYL PHOSPHATE-ALPHA-4-AMINO-4-DEOXY-L-ARABINOSE ARABINOSYL TRANSFERASE"/>
    <property type="match status" value="1"/>
</dbReference>
<feature type="domain" description="Glycosyltransferase RgtA/B/C/D-like" evidence="9">
    <location>
        <begin position="65"/>
        <end position="224"/>
    </location>
</feature>
<name>A0A931E6C9_9BACT</name>
<evidence type="ECO:0000313" key="10">
    <source>
        <dbReference type="EMBL" id="MBG9376997.1"/>
    </source>
</evidence>
<feature type="transmembrane region" description="Helical" evidence="8">
    <location>
        <begin position="378"/>
        <end position="397"/>
    </location>
</feature>
<gene>
    <name evidence="10" type="ORF">I5907_12200</name>
</gene>
<comment type="caution">
    <text evidence="10">The sequence shown here is derived from an EMBL/GenBank/DDBJ whole genome shotgun (WGS) entry which is preliminary data.</text>
</comment>
<comment type="subcellular location">
    <subcellularLocation>
        <location evidence="1">Cell membrane</location>
        <topology evidence="1">Multi-pass membrane protein</topology>
    </subcellularLocation>
</comment>
<keyword evidence="3" id="KW-0328">Glycosyltransferase</keyword>
<evidence type="ECO:0000256" key="2">
    <source>
        <dbReference type="ARBA" id="ARBA00022475"/>
    </source>
</evidence>
<dbReference type="Pfam" id="PF13231">
    <property type="entry name" value="PMT_2"/>
    <property type="match status" value="1"/>
</dbReference>
<dbReference type="PANTHER" id="PTHR33908">
    <property type="entry name" value="MANNOSYLTRANSFERASE YKCB-RELATED"/>
    <property type="match status" value="1"/>
</dbReference>
<evidence type="ECO:0000256" key="8">
    <source>
        <dbReference type="SAM" id="Phobius"/>
    </source>
</evidence>
<feature type="transmembrane region" description="Helical" evidence="8">
    <location>
        <begin position="140"/>
        <end position="158"/>
    </location>
</feature>
<reference evidence="10" key="1">
    <citation type="submission" date="2020-11" db="EMBL/GenBank/DDBJ databases">
        <title>Bacterial whole genome sequence for Panacibacter sp. DH6.</title>
        <authorList>
            <person name="Le V."/>
            <person name="Ko S."/>
            <person name="Ahn C.-Y."/>
            <person name="Oh H.-M."/>
        </authorList>
    </citation>
    <scope>NUCLEOTIDE SEQUENCE</scope>
    <source>
        <strain evidence="10">DH6</strain>
    </source>
</reference>
<keyword evidence="7 8" id="KW-0472">Membrane</keyword>
<dbReference type="Proteomes" id="UP000628448">
    <property type="component" value="Unassembled WGS sequence"/>
</dbReference>
<feature type="transmembrane region" description="Helical" evidence="8">
    <location>
        <begin position="317"/>
        <end position="334"/>
    </location>
</feature>
<dbReference type="GO" id="GO:0009103">
    <property type="term" value="P:lipopolysaccharide biosynthetic process"/>
    <property type="evidence" value="ECO:0007669"/>
    <property type="project" value="UniProtKB-ARBA"/>
</dbReference>
<protein>
    <submittedName>
        <fullName evidence="10">Glycosyltransferase family 39 protein</fullName>
    </submittedName>
</protein>
<accession>A0A931E6C9</accession>
<feature type="transmembrane region" description="Helical" evidence="8">
    <location>
        <begin position="164"/>
        <end position="197"/>
    </location>
</feature>
<keyword evidence="6 8" id="KW-1133">Transmembrane helix</keyword>
<feature type="transmembrane region" description="Helical" evidence="8">
    <location>
        <begin position="346"/>
        <end position="366"/>
    </location>
</feature>
<keyword evidence="2" id="KW-1003">Cell membrane</keyword>
<evidence type="ECO:0000313" key="11">
    <source>
        <dbReference type="Proteomes" id="UP000628448"/>
    </source>
</evidence>
<feature type="transmembrane region" description="Helical" evidence="8">
    <location>
        <begin position="258"/>
        <end position="280"/>
    </location>
</feature>
<feature type="transmembrane region" description="Helical" evidence="8">
    <location>
        <begin position="404"/>
        <end position="425"/>
    </location>
</feature>
<dbReference type="InterPro" id="IPR038731">
    <property type="entry name" value="RgtA/B/C-like"/>
</dbReference>
<keyword evidence="4" id="KW-0808">Transferase</keyword>
<evidence type="ECO:0000256" key="1">
    <source>
        <dbReference type="ARBA" id="ARBA00004651"/>
    </source>
</evidence>
<dbReference type="GO" id="GO:0016763">
    <property type="term" value="F:pentosyltransferase activity"/>
    <property type="evidence" value="ECO:0007669"/>
    <property type="project" value="TreeGrafter"/>
</dbReference>
<organism evidence="10 11">
    <name type="scientific">Panacibacter microcysteis</name>
    <dbReference type="NCBI Taxonomy" id="2793269"/>
    <lineage>
        <taxon>Bacteria</taxon>
        <taxon>Pseudomonadati</taxon>
        <taxon>Bacteroidota</taxon>
        <taxon>Chitinophagia</taxon>
        <taxon>Chitinophagales</taxon>
        <taxon>Chitinophagaceae</taxon>
        <taxon>Panacibacter</taxon>
    </lineage>
</organism>
<dbReference type="InterPro" id="IPR050297">
    <property type="entry name" value="LipidA_mod_glycosyltrf_83"/>
</dbReference>
<evidence type="ECO:0000259" key="9">
    <source>
        <dbReference type="Pfam" id="PF13231"/>
    </source>
</evidence>
<keyword evidence="5 8" id="KW-0812">Transmembrane</keyword>
<dbReference type="EMBL" id="JADWYR010000002">
    <property type="protein sequence ID" value="MBG9376997.1"/>
    <property type="molecule type" value="Genomic_DNA"/>
</dbReference>